<accession>A0AAW0DH65</accession>
<evidence type="ECO:0000259" key="1">
    <source>
        <dbReference type="Pfam" id="PF12937"/>
    </source>
</evidence>
<comment type="caution">
    <text evidence="2">The sequence shown here is derived from an EMBL/GenBank/DDBJ whole genome shotgun (WGS) entry which is preliminary data.</text>
</comment>
<feature type="domain" description="F-box" evidence="1">
    <location>
        <begin position="73"/>
        <end position="120"/>
    </location>
</feature>
<sequence>MENILYRHPHLTVYSSEDVARVKDLISVERGVIDSIDTEIEGLFQQIRRLRFKKLKHEELIHLYQGSITLARRIPREILATIFEYCAQDGYTLTPLVVSHVCSEWRKAAQIPTVWSHLYVDLDGRDPYGRAAFWAQKSKDGPLYITLDIQNDVSMLPAVVDLLLQHSNRWETFKIASRWLSHANHVLERAQLSALPCLRMLDITVFEEFDTGDNEAGLADLSFSSAPQLDTLMISRNVMTGMFLPPAITNLSIHLPTSAIPDTALSTRVMLDALEQLTSLQVLSISMTYGIDRHFALDVNDQRSIDLPHLRALTITGGLHVFGLLPHLRCTSLLRLRLRSSLDPLGYPAESFGSSVSEFISLAKPPLELLELRDVDLSQDVFITCFSRLPNLKTLRLHESDISDVCLGVLHGTEAYCPKLSSLDLRCESLQ</sequence>
<evidence type="ECO:0000313" key="3">
    <source>
        <dbReference type="Proteomes" id="UP001383192"/>
    </source>
</evidence>
<name>A0AAW0DH65_9AGAR</name>
<protein>
    <recommendedName>
        <fullName evidence="1">F-box domain-containing protein</fullName>
    </recommendedName>
</protein>
<organism evidence="2 3">
    <name type="scientific">Paramarasmius palmivorus</name>
    <dbReference type="NCBI Taxonomy" id="297713"/>
    <lineage>
        <taxon>Eukaryota</taxon>
        <taxon>Fungi</taxon>
        <taxon>Dikarya</taxon>
        <taxon>Basidiomycota</taxon>
        <taxon>Agaricomycotina</taxon>
        <taxon>Agaricomycetes</taxon>
        <taxon>Agaricomycetidae</taxon>
        <taxon>Agaricales</taxon>
        <taxon>Marasmiineae</taxon>
        <taxon>Marasmiaceae</taxon>
        <taxon>Paramarasmius</taxon>
    </lineage>
</organism>
<dbReference type="InterPro" id="IPR001810">
    <property type="entry name" value="F-box_dom"/>
</dbReference>
<evidence type="ECO:0000313" key="2">
    <source>
        <dbReference type="EMBL" id="KAK7049607.1"/>
    </source>
</evidence>
<gene>
    <name evidence="2" type="ORF">VNI00_005638</name>
</gene>
<dbReference type="Pfam" id="PF12937">
    <property type="entry name" value="F-box-like"/>
    <property type="match status" value="1"/>
</dbReference>
<proteinExistence type="predicted"/>
<dbReference type="PANTHER" id="PTHR38926">
    <property type="entry name" value="F-BOX DOMAIN CONTAINING PROTEIN, EXPRESSED"/>
    <property type="match status" value="1"/>
</dbReference>
<dbReference type="Gene3D" id="1.20.1280.50">
    <property type="match status" value="1"/>
</dbReference>
<dbReference type="AlphaFoldDB" id="A0AAW0DH65"/>
<dbReference type="Proteomes" id="UP001383192">
    <property type="component" value="Unassembled WGS sequence"/>
</dbReference>
<dbReference type="EMBL" id="JAYKXP010000016">
    <property type="protein sequence ID" value="KAK7049607.1"/>
    <property type="molecule type" value="Genomic_DNA"/>
</dbReference>
<dbReference type="InterPro" id="IPR036047">
    <property type="entry name" value="F-box-like_dom_sf"/>
</dbReference>
<dbReference type="Gene3D" id="3.80.10.10">
    <property type="entry name" value="Ribonuclease Inhibitor"/>
    <property type="match status" value="2"/>
</dbReference>
<dbReference type="PANTHER" id="PTHR38926:SF5">
    <property type="entry name" value="F-BOX AND LEUCINE-RICH REPEAT PROTEIN 6"/>
    <property type="match status" value="1"/>
</dbReference>
<dbReference type="SUPFAM" id="SSF81383">
    <property type="entry name" value="F-box domain"/>
    <property type="match status" value="1"/>
</dbReference>
<keyword evidence="3" id="KW-1185">Reference proteome</keyword>
<reference evidence="2 3" key="1">
    <citation type="submission" date="2024-01" db="EMBL/GenBank/DDBJ databases">
        <title>A draft genome for a cacao thread blight-causing isolate of Paramarasmius palmivorus.</title>
        <authorList>
            <person name="Baruah I.K."/>
            <person name="Bukari Y."/>
            <person name="Amoako-Attah I."/>
            <person name="Meinhardt L.W."/>
            <person name="Bailey B.A."/>
            <person name="Cohen S.P."/>
        </authorList>
    </citation>
    <scope>NUCLEOTIDE SEQUENCE [LARGE SCALE GENOMIC DNA]</scope>
    <source>
        <strain evidence="2 3">GH-12</strain>
    </source>
</reference>
<dbReference type="InterPro" id="IPR032675">
    <property type="entry name" value="LRR_dom_sf"/>
</dbReference>
<dbReference type="SUPFAM" id="SSF52047">
    <property type="entry name" value="RNI-like"/>
    <property type="match status" value="1"/>
</dbReference>